<feature type="transmembrane region" description="Helical" evidence="1">
    <location>
        <begin position="9"/>
        <end position="28"/>
    </location>
</feature>
<accession>A0A0M4EIL2</accession>
<keyword evidence="1" id="KW-1133">Transmembrane helix</keyword>
<gene>
    <name evidence="2" type="ORF">Dbus_chr2Rg2214</name>
</gene>
<evidence type="ECO:0000313" key="2">
    <source>
        <dbReference type="EMBL" id="ALC42635.1"/>
    </source>
</evidence>
<proteinExistence type="predicted"/>
<keyword evidence="3" id="KW-1185">Reference proteome</keyword>
<sequence>MTYYQTCEIILLSCGIVFFVVEGLLIFTTIEQLQDTISDYAYALGIISFSCAALFALDVMLFRQMMAAKNASSQTDLESVIKASNSRGVTTTMRSDRCCAFKQKHNETPLKYLRTDL</sequence>
<dbReference type="OrthoDB" id="8180835at2759"/>
<organism evidence="2 3">
    <name type="scientific">Drosophila busckii</name>
    <name type="common">Fruit fly</name>
    <dbReference type="NCBI Taxonomy" id="30019"/>
    <lineage>
        <taxon>Eukaryota</taxon>
        <taxon>Metazoa</taxon>
        <taxon>Ecdysozoa</taxon>
        <taxon>Arthropoda</taxon>
        <taxon>Hexapoda</taxon>
        <taxon>Insecta</taxon>
        <taxon>Pterygota</taxon>
        <taxon>Neoptera</taxon>
        <taxon>Endopterygota</taxon>
        <taxon>Diptera</taxon>
        <taxon>Brachycera</taxon>
        <taxon>Muscomorpha</taxon>
        <taxon>Ephydroidea</taxon>
        <taxon>Drosophilidae</taxon>
        <taxon>Drosophila</taxon>
    </lineage>
</organism>
<evidence type="ECO:0000313" key="3">
    <source>
        <dbReference type="Proteomes" id="UP000494163"/>
    </source>
</evidence>
<dbReference type="AlphaFoldDB" id="A0A0M4EIL2"/>
<dbReference type="Proteomes" id="UP000494163">
    <property type="component" value="Chromosome 2R"/>
</dbReference>
<dbReference type="EMBL" id="CP012524">
    <property type="protein sequence ID" value="ALC42635.1"/>
    <property type="molecule type" value="Genomic_DNA"/>
</dbReference>
<keyword evidence="1" id="KW-0472">Membrane</keyword>
<protein>
    <submittedName>
        <fullName evidence="2">CG13566</fullName>
    </submittedName>
</protein>
<reference evidence="2 3" key="1">
    <citation type="submission" date="2015-08" db="EMBL/GenBank/DDBJ databases">
        <title>Ancestral chromatin configuration constrains chromatin evolution on differentiating sex chromosomes in Drosophila.</title>
        <authorList>
            <person name="Zhou Q."/>
            <person name="Bachtrog D."/>
        </authorList>
    </citation>
    <scope>NUCLEOTIDE SEQUENCE [LARGE SCALE GENOMIC DNA]</scope>
    <source>
        <tissue evidence="2">Whole larvae</tissue>
    </source>
</reference>
<name>A0A0M4EIL2_DROBS</name>
<keyword evidence="1" id="KW-0812">Transmembrane</keyword>
<evidence type="ECO:0000256" key="1">
    <source>
        <dbReference type="SAM" id="Phobius"/>
    </source>
</evidence>
<feature type="transmembrane region" description="Helical" evidence="1">
    <location>
        <begin position="40"/>
        <end position="62"/>
    </location>
</feature>